<dbReference type="InterPro" id="IPR008688">
    <property type="entry name" value="ATP_synth_Bsub_B/MI25"/>
</dbReference>
<dbReference type="SUPFAM" id="SSF54556">
    <property type="entry name" value="Chitinase insertion domain"/>
    <property type="match status" value="1"/>
</dbReference>
<dbReference type="Pfam" id="PF05405">
    <property type="entry name" value="Mt_ATP-synt_B"/>
    <property type="match status" value="1"/>
</dbReference>
<dbReference type="InterPro" id="IPR001223">
    <property type="entry name" value="Glyco_hydro18_cat"/>
</dbReference>
<evidence type="ECO:0000313" key="16">
    <source>
        <dbReference type="EMBL" id="CAG9558726.1"/>
    </source>
</evidence>
<feature type="domain" description="GH18" evidence="15">
    <location>
        <begin position="23"/>
        <end position="459"/>
    </location>
</feature>
<name>A0A8J2MAG2_9NEOP</name>
<dbReference type="SMART" id="SM00636">
    <property type="entry name" value="Glyco_18"/>
    <property type="match status" value="1"/>
</dbReference>
<dbReference type="InterPro" id="IPR050314">
    <property type="entry name" value="Glycosyl_Hydrlase_18"/>
</dbReference>
<evidence type="ECO:0000256" key="14">
    <source>
        <dbReference type="SAM" id="SignalP"/>
    </source>
</evidence>
<keyword evidence="17" id="KW-1185">Reference proteome</keyword>
<evidence type="ECO:0000256" key="3">
    <source>
        <dbReference type="ARBA" id="ARBA00006606"/>
    </source>
</evidence>
<keyword evidence="8" id="KW-0375">Hydrogen ion transport</keyword>
<dbReference type="GO" id="GO:0015986">
    <property type="term" value="P:proton motive force-driven ATP synthesis"/>
    <property type="evidence" value="ECO:0007669"/>
    <property type="project" value="InterPro"/>
</dbReference>
<evidence type="ECO:0000256" key="13">
    <source>
        <dbReference type="ARBA" id="ARBA00023180"/>
    </source>
</evidence>
<feature type="chain" id="PRO_5035321606" evidence="14">
    <location>
        <begin position="17"/>
        <end position="568"/>
    </location>
</feature>
<feature type="signal peptide" evidence="14">
    <location>
        <begin position="1"/>
        <end position="16"/>
    </location>
</feature>
<keyword evidence="9" id="KW-0406">Ion transport</keyword>
<evidence type="ECO:0000256" key="10">
    <source>
        <dbReference type="ARBA" id="ARBA00023128"/>
    </source>
</evidence>
<accession>A0A8J2MAG2</accession>
<dbReference type="GO" id="GO:0006032">
    <property type="term" value="P:chitin catabolic process"/>
    <property type="evidence" value="ECO:0007669"/>
    <property type="project" value="TreeGrafter"/>
</dbReference>
<keyword evidence="6" id="KW-0138">CF(0)</keyword>
<evidence type="ECO:0000259" key="15">
    <source>
        <dbReference type="PROSITE" id="PS51910"/>
    </source>
</evidence>
<reference evidence="16" key="1">
    <citation type="submission" date="2021-09" db="EMBL/GenBank/DDBJ databases">
        <authorList>
            <person name="Martin H S."/>
        </authorList>
    </citation>
    <scope>NUCLEOTIDE SEQUENCE</scope>
</reference>
<evidence type="ECO:0000313" key="17">
    <source>
        <dbReference type="Proteomes" id="UP000789524"/>
    </source>
</evidence>
<dbReference type="EMBL" id="CAKASE010000043">
    <property type="protein sequence ID" value="CAG9558726.1"/>
    <property type="molecule type" value="Genomic_DNA"/>
</dbReference>
<dbReference type="PROSITE" id="PS51910">
    <property type="entry name" value="GH18_2"/>
    <property type="match status" value="1"/>
</dbReference>
<keyword evidence="4" id="KW-0813">Transport</keyword>
<keyword evidence="5" id="KW-0964">Secreted</keyword>
<keyword evidence="13" id="KW-0325">Glycoprotein</keyword>
<dbReference type="GO" id="GO:0005975">
    <property type="term" value="P:carbohydrate metabolic process"/>
    <property type="evidence" value="ECO:0007669"/>
    <property type="project" value="InterPro"/>
</dbReference>
<dbReference type="Gene3D" id="3.20.20.80">
    <property type="entry name" value="Glycosidases"/>
    <property type="match status" value="1"/>
</dbReference>
<dbReference type="AlphaFoldDB" id="A0A8J2MAG2"/>
<dbReference type="InterPro" id="IPR015520">
    <property type="entry name" value="IDGF"/>
</dbReference>
<dbReference type="PANTHER" id="PTHR11177">
    <property type="entry name" value="CHITINASE"/>
    <property type="match status" value="1"/>
</dbReference>
<evidence type="ECO:0000256" key="6">
    <source>
        <dbReference type="ARBA" id="ARBA00022547"/>
    </source>
</evidence>
<dbReference type="Pfam" id="PF00704">
    <property type="entry name" value="Glyco_hydro_18"/>
    <property type="match status" value="1"/>
</dbReference>
<evidence type="ECO:0000256" key="11">
    <source>
        <dbReference type="ARBA" id="ARBA00023136"/>
    </source>
</evidence>
<dbReference type="InterPro" id="IPR017853">
    <property type="entry name" value="GH"/>
</dbReference>
<comment type="similarity">
    <text evidence="3">Belongs to the glycosyl hydrolase 18 family. IDGF subfamily.</text>
</comment>
<dbReference type="GO" id="GO:0031966">
    <property type="term" value="C:mitochondrial membrane"/>
    <property type="evidence" value="ECO:0007669"/>
    <property type="project" value="UniProtKB-SubCell"/>
</dbReference>
<evidence type="ECO:0000256" key="7">
    <source>
        <dbReference type="ARBA" id="ARBA00022729"/>
    </source>
</evidence>
<dbReference type="GO" id="GO:0004568">
    <property type="term" value="F:chitinase activity"/>
    <property type="evidence" value="ECO:0007669"/>
    <property type="project" value="TreeGrafter"/>
</dbReference>
<dbReference type="GO" id="GO:0005576">
    <property type="term" value="C:extracellular region"/>
    <property type="evidence" value="ECO:0007669"/>
    <property type="project" value="UniProtKB-SubCell"/>
</dbReference>
<dbReference type="CDD" id="cd02873">
    <property type="entry name" value="GH18_IDGF"/>
    <property type="match status" value="1"/>
</dbReference>
<dbReference type="InterPro" id="IPR029070">
    <property type="entry name" value="Chitinase_insertion_sf"/>
</dbReference>
<evidence type="ECO:0000256" key="1">
    <source>
        <dbReference type="ARBA" id="ARBA00004325"/>
    </source>
</evidence>
<organism evidence="16 17">
    <name type="scientific">Danaus chrysippus</name>
    <name type="common">African queen</name>
    <dbReference type="NCBI Taxonomy" id="151541"/>
    <lineage>
        <taxon>Eukaryota</taxon>
        <taxon>Metazoa</taxon>
        <taxon>Ecdysozoa</taxon>
        <taxon>Arthropoda</taxon>
        <taxon>Hexapoda</taxon>
        <taxon>Insecta</taxon>
        <taxon>Pterygota</taxon>
        <taxon>Neoptera</taxon>
        <taxon>Endopterygota</taxon>
        <taxon>Lepidoptera</taxon>
        <taxon>Glossata</taxon>
        <taxon>Ditrysia</taxon>
        <taxon>Papilionoidea</taxon>
        <taxon>Nymphalidae</taxon>
        <taxon>Danainae</taxon>
        <taxon>Danaini</taxon>
        <taxon>Danaina</taxon>
        <taxon>Danaus</taxon>
        <taxon>Anosia</taxon>
    </lineage>
</organism>
<gene>
    <name evidence="16" type="ORF">DCHRY22_LOCUS751</name>
</gene>
<comment type="subcellular location">
    <subcellularLocation>
        <location evidence="1">Mitochondrion membrane</location>
    </subcellularLocation>
    <subcellularLocation>
        <location evidence="2">Secreted</location>
    </subcellularLocation>
</comment>
<keyword evidence="11" id="KW-0472">Membrane</keyword>
<dbReference type="InterPro" id="IPR011583">
    <property type="entry name" value="Chitinase_II/V-like_cat"/>
</dbReference>
<evidence type="ECO:0000256" key="8">
    <source>
        <dbReference type="ARBA" id="ARBA00022781"/>
    </source>
</evidence>
<dbReference type="GO" id="GO:0045259">
    <property type="term" value="C:proton-transporting ATP synthase complex"/>
    <property type="evidence" value="ECO:0007669"/>
    <property type="project" value="UniProtKB-KW"/>
</dbReference>
<keyword evidence="12" id="KW-1015">Disulfide bond</keyword>
<dbReference type="SUPFAM" id="SSF51445">
    <property type="entry name" value="(Trans)glycosidases"/>
    <property type="match status" value="1"/>
</dbReference>
<evidence type="ECO:0000256" key="12">
    <source>
        <dbReference type="ARBA" id="ARBA00023157"/>
    </source>
</evidence>
<evidence type="ECO:0000256" key="2">
    <source>
        <dbReference type="ARBA" id="ARBA00004613"/>
    </source>
</evidence>
<dbReference type="OrthoDB" id="76388at2759"/>
<dbReference type="GO" id="GO:0008061">
    <property type="term" value="F:chitin binding"/>
    <property type="evidence" value="ECO:0007669"/>
    <property type="project" value="InterPro"/>
</dbReference>
<evidence type="ECO:0000256" key="5">
    <source>
        <dbReference type="ARBA" id="ARBA00022525"/>
    </source>
</evidence>
<dbReference type="PANTHER" id="PTHR11177:SF235">
    <property type="entry name" value="CHITINASE-LIKE PROTEIN IDGF1-RELATED"/>
    <property type="match status" value="1"/>
</dbReference>
<proteinExistence type="inferred from homology"/>
<dbReference type="SUPFAM" id="SSF161060">
    <property type="entry name" value="ATP synthase B chain-like"/>
    <property type="match status" value="1"/>
</dbReference>
<evidence type="ECO:0000256" key="4">
    <source>
        <dbReference type="ARBA" id="ARBA00022448"/>
    </source>
</evidence>
<dbReference type="Gene3D" id="3.10.50.10">
    <property type="match status" value="1"/>
</dbReference>
<keyword evidence="7 14" id="KW-0732">Signal</keyword>
<sequence>MKVLVALVALLAAAVATPAVPPSKVVCYYDSKSYVREFKGCIYPAQARMLPLDLDPALSFCTHLVYGYAGIQPDTYKMVSLNENLDIDRNHANYRAITNFKTKYPGLKVLLSVGGDADTEEEQKYNLLLESPQARTAFVNSGVLLAEQHGFDGIDLAWQFARIKPKKIRSTWGSIWHGIKKTFGTTPVDDKEAEHREGFTALVREMKAALNLKPNMQLSVTVLPNVNATIYYDVPAIINLVDIVNINAFNYYTPERNPKEADYTSPIYKPQGRNELLNVDAAVNYWLQAGAPSYKIVVGVATYGRTWKLTSDSEISGVPPIHAEGPGEAGPYTKIEGLLSYPEVCAKLINPNHQKGMRPHLRKVSDPSKRFEMGLTKDGDFFGTYAFRVPDDNGEGGFWVSYEDPDTAGQKAVYAKSKNLGGVSISDLSMDDFRGLCTEYLDKQVDAYVNNIENVRKAEKNVFDQQIKQAEDAIWRAQGQKVLMDAKKENIVMQLEAVYRERLMQAYKSVKGRMDYQVKLYQSNARIQQKWMIEWIIDQVKKSITPDFEKRVFDNAILQIADAAGRVK</sequence>
<dbReference type="GO" id="GO:0015078">
    <property type="term" value="F:proton transmembrane transporter activity"/>
    <property type="evidence" value="ECO:0007669"/>
    <property type="project" value="InterPro"/>
</dbReference>
<dbReference type="Proteomes" id="UP000789524">
    <property type="component" value="Unassembled WGS sequence"/>
</dbReference>
<dbReference type="Gene3D" id="1.20.5.2210">
    <property type="match status" value="1"/>
</dbReference>
<protein>
    <submittedName>
        <fullName evidence="16">(African queen) hypothetical protein</fullName>
    </submittedName>
</protein>
<evidence type="ECO:0000256" key="9">
    <source>
        <dbReference type="ARBA" id="ARBA00023065"/>
    </source>
</evidence>
<dbReference type="FunFam" id="3.20.20.80:FF:000071">
    <property type="entry name" value="Imaginal disc growth factor"/>
    <property type="match status" value="1"/>
</dbReference>
<keyword evidence="10" id="KW-0496">Mitochondrion</keyword>
<comment type="caution">
    <text evidence="16">The sequence shown here is derived from an EMBL/GenBank/DDBJ whole genome shotgun (WGS) entry which is preliminary data.</text>
</comment>